<feature type="transmembrane region" description="Helical" evidence="7">
    <location>
        <begin position="256"/>
        <end position="277"/>
    </location>
</feature>
<keyword evidence="4 7" id="KW-0812">Transmembrane</keyword>
<reference evidence="10 11" key="1">
    <citation type="submission" date="2019-09" db="EMBL/GenBank/DDBJ databases">
        <title>Phylogeny of genus Pseudoclavibacter and closely related genus.</title>
        <authorList>
            <person name="Li Y."/>
        </authorList>
    </citation>
    <scope>NUCLEOTIDE SEQUENCE [LARGE SCALE GENOMIC DNA]</scope>
    <source>
        <strain evidence="10 11">EGI 60007</strain>
    </source>
</reference>
<feature type="transmembrane region" description="Helical" evidence="7">
    <location>
        <begin position="91"/>
        <end position="109"/>
    </location>
</feature>
<organism evidence="10 11">
    <name type="scientific">Pseudoclavibacter endophyticus</name>
    <dbReference type="NCBI Taxonomy" id="1778590"/>
    <lineage>
        <taxon>Bacteria</taxon>
        <taxon>Bacillati</taxon>
        <taxon>Actinomycetota</taxon>
        <taxon>Actinomycetes</taxon>
        <taxon>Micrococcales</taxon>
        <taxon>Microbacteriaceae</taxon>
        <taxon>Pseudoclavibacter</taxon>
    </lineage>
</organism>
<keyword evidence="6 7" id="KW-0472">Membrane</keyword>
<evidence type="ECO:0000256" key="5">
    <source>
        <dbReference type="ARBA" id="ARBA00022989"/>
    </source>
</evidence>
<dbReference type="Gene3D" id="1.10.3720.10">
    <property type="entry name" value="MetI-like"/>
    <property type="match status" value="1"/>
</dbReference>
<accession>A0A6H9WMU5</accession>
<keyword evidence="11" id="KW-1185">Reference proteome</keyword>
<evidence type="ECO:0000313" key="11">
    <source>
        <dbReference type="Proteomes" id="UP000431744"/>
    </source>
</evidence>
<evidence type="ECO:0000256" key="6">
    <source>
        <dbReference type="ARBA" id="ARBA00023136"/>
    </source>
</evidence>
<feature type="transmembrane region" description="Helical" evidence="7">
    <location>
        <begin position="179"/>
        <end position="203"/>
    </location>
</feature>
<name>A0A6H9WMU5_9MICO</name>
<dbReference type="OrthoDB" id="147639at2"/>
<dbReference type="AlphaFoldDB" id="A0A6H9WMU5"/>
<feature type="compositionally biased region" description="Basic residues" evidence="8">
    <location>
        <begin position="20"/>
        <end position="32"/>
    </location>
</feature>
<feature type="domain" description="ABC transmembrane type-1" evidence="9">
    <location>
        <begin position="177"/>
        <end position="385"/>
    </location>
</feature>
<feature type="compositionally biased region" description="Basic and acidic residues" evidence="8">
    <location>
        <begin position="1"/>
        <end position="19"/>
    </location>
</feature>
<protein>
    <submittedName>
        <fullName evidence="10">ABC transporter permease</fullName>
    </submittedName>
</protein>
<keyword evidence="3" id="KW-1003">Cell membrane</keyword>
<evidence type="ECO:0000256" key="4">
    <source>
        <dbReference type="ARBA" id="ARBA00022692"/>
    </source>
</evidence>
<evidence type="ECO:0000259" key="9">
    <source>
        <dbReference type="PROSITE" id="PS50928"/>
    </source>
</evidence>
<evidence type="ECO:0000256" key="7">
    <source>
        <dbReference type="RuleBase" id="RU363032"/>
    </source>
</evidence>
<evidence type="ECO:0000313" key="10">
    <source>
        <dbReference type="EMBL" id="KAB1649378.1"/>
    </source>
</evidence>
<dbReference type="InterPro" id="IPR000515">
    <property type="entry name" value="MetI-like"/>
</dbReference>
<dbReference type="InterPro" id="IPR035906">
    <property type="entry name" value="MetI-like_sf"/>
</dbReference>
<feature type="transmembrane region" description="Helical" evidence="7">
    <location>
        <begin position="363"/>
        <end position="388"/>
    </location>
</feature>
<evidence type="ECO:0000256" key="3">
    <source>
        <dbReference type="ARBA" id="ARBA00022475"/>
    </source>
</evidence>
<keyword evidence="2 7" id="KW-0813">Transport</keyword>
<dbReference type="EMBL" id="WBJY01000001">
    <property type="protein sequence ID" value="KAB1649378.1"/>
    <property type="molecule type" value="Genomic_DNA"/>
</dbReference>
<dbReference type="SUPFAM" id="SSF161098">
    <property type="entry name" value="MetI-like"/>
    <property type="match status" value="1"/>
</dbReference>
<evidence type="ECO:0000256" key="2">
    <source>
        <dbReference type="ARBA" id="ARBA00022448"/>
    </source>
</evidence>
<evidence type="ECO:0000256" key="8">
    <source>
        <dbReference type="SAM" id="MobiDB-lite"/>
    </source>
</evidence>
<gene>
    <name evidence="10" type="ORF">F8O04_03670</name>
</gene>
<keyword evidence="5 7" id="KW-1133">Transmembrane helix</keyword>
<dbReference type="CDD" id="cd06261">
    <property type="entry name" value="TM_PBP2"/>
    <property type="match status" value="1"/>
</dbReference>
<dbReference type="PANTHER" id="PTHR43163">
    <property type="entry name" value="DIPEPTIDE TRANSPORT SYSTEM PERMEASE PROTEIN DPPB-RELATED"/>
    <property type="match status" value="1"/>
</dbReference>
<dbReference type="PROSITE" id="PS50928">
    <property type="entry name" value="ABC_TM1"/>
    <property type="match status" value="1"/>
</dbReference>
<evidence type="ECO:0000256" key="1">
    <source>
        <dbReference type="ARBA" id="ARBA00004651"/>
    </source>
</evidence>
<dbReference type="PANTHER" id="PTHR43163:SF6">
    <property type="entry name" value="DIPEPTIDE TRANSPORT SYSTEM PERMEASE PROTEIN DPPB-RELATED"/>
    <property type="match status" value="1"/>
</dbReference>
<dbReference type="Pfam" id="PF00528">
    <property type="entry name" value="BPD_transp_1"/>
    <property type="match status" value="1"/>
</dbReference>
<feature type="transmembrane region" description="Helical" evidence="7">
    <location>
        <begin position="215"/>
        <end position="236"/>
    </location>
</feature>
<dbReference type="GO" id="GO:0005886">
    <property type="term" value="C:plasma membrane"/>
    <property type="evidence" value="ECO:0007669"/>
    <property type="project" value="UniProtKB-SubCell"/>
</dbReference>
<feature type="region of interest" description="Disordered" evidence="8">
    <location>
        <begin position="1"/>
        <end position="59"/>
    </location>
</feature>
<comment type="caution">
    <text evidence="10">The sequence shown here is derived from an EMBL/GenBank/DDBJ whole genome shotgun (WGS) entry which is preliminary data.</text>
</comment>
<comment type="similarity">
    <text evidence="7">Belongs to the binding-protein-dependent transport system permease family.</text>
</comment>
<comment type="subcellular location">
    <subcellularLocation>
        <location evidence="1 7">Cell membrane</location>
        <topology evidence="1 7">Multi-pass membrane protein</topology>
    </subcellularLocation>
</comment>
<dbReference type="GO" id="GO:0071916">
    <property type="term" value="F:dipeptide transmembrane transporter activity"/>
    <property type="evidence" value="ECO:0007669"/>
    <property type="project" value="TreeGrafter"/>
</dbReference>
<feature type="transmembrane region" description="Helical" evidence="7">
    <location>
        <begin position="323"/>
        <end position="343"/>
    </location>
</feature>
<proteinExistence type="inferred from homology"/>
<dbReference type="Proteomes" id="UP000431744">
    <property type="component" value="Unassembled WGS sequence"/>
</dbReference>
<sequence>MEPVRSDGRRGHRQDDRLPVRRRRRPPRHRQGPQRVSHGAGVVERLGPRSPVHSVRPLEGHDAGRLRRLPLRSRLDPGGLMYIFKFMGKRLALGLSMLLATLLLGYVMMSSLTGNVALSILGPGASDEQLEAKNTELGLDDPVLLRFLNWLLGALRGDLGVAWFAPEPVSQLVAGRVPVTLSLVLGAIVISLLIAVSLGLLAGVRRGWVDRVVQLVTVTGFIIPPFLLALALILVVSVQLRWLPPTGYVPLDRDPAGWAASLILPVASLCLGVVAGVTQQMRRSVIDIVDKDFVRTLRSRGLSERRIVWTNVLKNATGVSFQVLALQAIGLLGGAVIAEQIFAMPGLGASAISFTPRGDLPTVMGILLALSLIVFAINIVTDFVIALLNPKVALT</sequence>